<protein>
    <submittedName>
        <fullName evidence="1">Uncharacterized protein</fullName>
    </submittedName>
</protein>
<dbReference type="Proteomes" id="UP000190198">
    <property type="component" value="Unassembled WGS sequence"/>
</dbReference>
<accession>A0A1T2KWE5</accession>
<reference evidence="1 2" key="1">
    <citation type="submission" date="2016-11" db="EMBL/GenBank/DDBJ databases">
        <title>Mixed transmission modes and dynamic genome evolution in an obligate animal-bacterial symbiosis.</title>
        <authorList>
            <person name="Russell S.L."/>
            <person name="Corbett-Detig R.B."/>
            <person name="Cavanaugh C.M."/>
        </authorList>
    </citation>
    <scope>NUCLEOTIDE SEQUENCE [LARGE SCALE GENOMIC DNA]</scope>
    <source>
        <strain evidence="1">Sp-SM6</strain>
    </source>
</reference>
<organism evidence="1 2">
    <name type="scientific">Solemya elarraichensis gill symbiont</name>
    <dbReference type="NCBI Taxonomy" id="1918949"/>
    <lineage>
        <taxon>Bacteria</taxon>
        <taxon>Pseudomonadati</taxon>
        <taxon>Pseudomonadota</taxon>
        <taxon>Gammaproteobacteria</taxon>
        <taxon>sulfur-oxidizing symbionts</taxon>
    </lineage>
</organism>
<keyword evidence="2" id="KW-1185">Reference proteome</keyword>
<dbReference type="AlphaFoldDB" id="A0A1T2KWE5"/>
<evidence type="ECO:0000313" key="1">
    <source>
        <dbReference type="EMBL" id="OOZ37066.1"/>
    </source>
</evidence>
<dbReference type="EMBL" id="MPRK01000294">
    <property type="protein sequence ID" value="OOZ37066.1"/>
    <property type="molecule type" value="Genomic_DNA"/>
</dbReference>
<feature type="non-terminal residue" evidence="1">
    <location>
        <position position="1"/>
    </location>
</feature>
<proteinExistence type="predicted"/>
<sequence>RSNRAGADIGKLDNYGLKVTHDMRRMLDGGKKKWMADIAPHLDMSKMDVDDAELSKILDKAFDRITTDGAIDQVPGATFGGGKVANRGSESRQLHFKDGDAWLEYQDAYGSKNMFSSLTDSFEGYASNIALMEKMGPNPETTFKHLRSKLDLDMKKNDVGLKTGMVDGMWNIVSGKAGAITKGEQKFAQGAAGVRNVLVATKLGSATLSAISDSAFSGMTRHFNGLSSTKALQNVVMQLNPTSSRDRMFARQMGIVADSILDHSAISNRFGETDGLDWTAKLAGATMRASGLQGWSEGNRNAFSLTLAYTLQDNAGLSYRAMSNSGAKKKRFVRMLKRYNISSQDWDEIRQTPPVDHRETQYMPFRDIESDVLRAKVLQMVNEEMDFAVPTPDAFSRNATTWGGKRAGTFGKGSLSTLSSPVVGLIEDVVNLPLGNLQELADGEDTNFLRESVKLAQKLAPGQLWYTRLIMQRMIFDQLELMADPSGAKKSFNRMERKYKKEYGAESYWKRGDILPGGT</sequence>
<gene>
    <name evidence="1" type="ORF">BOW52_10385</name>
</gene>
<dbReference type="RefSeq" id="WP_167367333.1">
    <property type="nucleotide sequence ID" value="NZ_MPRK01000294.1"/>
</dbReference>
<name>A0A1T2KWE5_9GAMM</name>
<evidence type="ECO:0000313" key="2">
    <source>
        <dbReference type="Proteomes" id="UP000190198"/>
    </source>
</evidence>
<comment type="caution">
    <text evidence="1">The sequence shown here is derived from an EMBL/GenBank/DDBJ whole genome shotgun (WGS) entry which is preliminary data.</text>
</comment>